<evidence type="ECO:0000313" key="3">
    <source>
        <dbReference type="EMBL" id="PWN38487.1"/>
    </source>
</evidence>
<feature type="compositionally biased region" description="Basic residues" evidence="1">
    <location>
        <begin position="95"/>
        <end position="104"/>
    </location>
</feature>
<proteinExistence type="predicted"/>
<keyword evidence="4" id="KW-1185">Reference proteome</keyword>
<gene>
    <name evidence="3" type="ORF">FA14DRAFT_177761</name>
</gene>
<evidence type="ECO:0000256" key="1">
    <source>
        <dbReference type="SAM" id="MobiDB-lite"/>
    </source>
</evidence>
<dbReference type="Proteomes" id="UP000245771">
    <property type="component" value="Unassembled WGS sequence"/>
</dbReference>
<sequence length="104" mass="11412">MLSIKLFHMLLYIVGLIALCKNHSVDASIMFKRFADDSFGSQVVLLEPITVLENPFARRSSHDKKDQSGNSGSGNSGSGSGSDRGPKLPAQPPRKNWKPYVHKT</sequence>
<feature type="compositionally biased region" description="Gly residues" evidence="1">
    <location>
        <begin position="71"/>
        <end position="82"/>
    </location>
</feature>
<evidence type="ECO:0000313" key="4">
    <source>
        <dbReference type="Proteomes" id="UP000245771"/>
    </source>
</evidence>
<evidence type="ECO:0000256" key="2">
    <source>
        <dbReference type="SAM" id="SignalP"/>
    </source>
</evidence>
<name>A0A316VLT7_9BASI</name>
<dbReference type="EMBL" id="KZ819602">
    <property type="protein sequence ID" value="PWN38487.1"/>
    <property type="molecule type" value="Genomic_DNA"/>
</dbReference>
<reference evidence="3 4" key="1">
    <citation type="journal article" date="2018" name="Mol. Biol. Evol.">
        <title>Broad Genomic Sampling Reveals a Smut Pathogenic Ancestry of the Fungal Clade Ustilaginomycotina.</title>
        <authorList>
            <person name="Kijpornyongpan T."/>
            <person name="Mondo S.J."/>
            <person name="Barry K."/>
            <person name="Sandor L."/>
            <person name="Lee J."/>
            <person name="Lipzen A."/>
            <person name="Pangilinan J."/>
            <person name="LaButti K."/>
            <person name="Hainaut M."/>
            <person name="Henrissat B."/>
            <person name="Grigoriev I.V."/>
            <person name="Spatafora J.W."/>
            <person name="Aime M.C."/>
        </authorList>
    </citation>
    <scope>NUCLEOTIDE SEQUENCE [LARGE SCALE GENOMIC DNA]</scope>
    <source>
        <strain evidence="3 4">MCA 3882</strain>
    </source>
</reference>
<feature type="region of interest" description="Disordered" evidence="1">
    <location>
        <begin position="56"/>
        <end position="104"/>
    </location>
</feature>
<feature type="signal peptide" evidence="2">
    <location>
        <begin position="1"/>
        <end position="27"/>
    </location>
</feature>
<dbReference type="AlphaFoldDB" id="A0A316VLT7"/>
<feature type="chain" id="PRO_5016456291" evidence="2">
    <location>
        <begin position="28"/>
        <end position="104"/>
    </location>
</feature>
<accession>A0A316VLT7</accession>
<keyword evidence="2" id="KW-0732">Signal</keyword>
<protein>
    <submittedName>
        <fullName evidence="3">Uncharacterized protein</fullName>
    </submittedName>
</protein>
<organism evidence="3 4">
    <name type="scientific">Meira miltonrushii</name>
    <dbReference type="NCBI Taxonomy" id="1280837"/>
    <lineage>
        <taxon>Eukaryota</taxon>
        <taxon>Fungi</taxon>
        <taxon>Dikarya</taxon>
        <taxon>Basidiomycota</taxon>
        <taxon>Ustilaginomycotina</taxon>
        <taxon>Exobasidiomycetes</taxon>
        <taxon>Exobasidiales</taxon>
        <taxon>Brachybasidiaceae</taxon>
        <taxon>Meira</taxon>
    </lineage>
</organism>
<dbReference type="InParanoid" id="A0A316VLT7"/>
<dbReference type="GeneID" id="37022545"/>
<dbReference type="RefSeq" id="XP_025358789.1">
    <property type="nucleotide sequence ID" value="XM_025500764.1"/>
</dbReference>